<gene>
    <name evidence="1" type="ORF">B1B_16680</name>
</gene>
<dbReference type="AlphaFoldDB" id="T1A527"/>
<sequence>DYVQQLRTRIEALDDAQVQAAARAVVRPAHYTWVVVGDLGKIEQPIRALNLGEVQVIDSEGAIVR</sequence>
<dbReference type="GO" id="GO:0046872">
    <property type="term" value="F:metal ion binding"/>
    <property type="evidence" value="ECO:0007669"/>
    <property type="project" value="InterPro"/>
</dbReference>
<reference evidence="1" key="2">
    <citation type="journal article" date="2014" name="ISME J.">
        <title>Microbial stratification in low pH oxic and suboxic macroscopic growths along an acid mine drainage.</title>
        <authorList>
            <person name="Mendez-Garcia C."/>
            <person name="Mesa V."/>
            <person name="Sprenger R.R."/>
            <person name="Richter M."/>
            <person name="Diez M.S."/>
            <person name="Solano J."/>
            <person name="Bargiela R."/>
            <person name="Golyshina O.V."/>
            <person name="Manteca A."/>
            <person name="Ramos J.L."/>
            <person name="Gallego J.R."/>
            <person name="Llorente I."/>
            <person name="Martins Dos Santos V.A."/>
            <person name="Jensen O.N."/>
            <person name="Pelaez A.I."/>
            <person name="Sanchez J."/>
            <person name="Ferrer M."/>
        </authorList>
    </citation>
    <scope>NUCLEOTIDE SEQUENCE</scope>
</reference>
<name>T1A527_9ZZZZ</name>
<evidence type="ECO:0000313" key="1">
    <source>
        <dbReference type="EMBL" id="EQD35979.1"/>
    </source>
</evidence>
<reference evidence="1" key="1">
    <citation type="submission" date="2013-08" db="EMBL/GenBank/DDBJ databases">
        <authorList>
            <person name="Mendez C."/>
            <person name="Richter M."/>
            <person name="Ferrer M."/>
            <person name="Sanchez J."/>
        </authorList>
    </citation>
    <scope>NUCLEOTIDE SEQUENCE</scope>
</reference>
<accession>T1A527</accession>
<organism evidence="1">
    <name type="scientific">mine drainage metagenome</name>
    <dbReference type="NCBI Taxonomy" id="410659"/>
    <lineage>
        <taxon>unclassified sequences</taxon>
        <taxon>metagenomes</taxon>
        <taxon>ecological metagenomes</taxon>
    </lineage>
</organism>
<dbReference type="SUPFAM" id="SSF63411">
    <property type="entry name" value="LuxS/MPP-like metallohydrolase"/>
    <property type="match status" value="1"/>
</dbReference>
<proteinExistence type="predicted"/>
<dbReference type="InterPro" id="IPR011249">
    <property type="entry name" value="Metalloenz_LuxS/M16"/>
</dbReference>
<feature type="non-terminal residue" evidence="1">
    <location>
        <position position="1"/>
    </location>
</feature>
<dbReference type="EMBL" id="AUZY01011113">
    <property type="protein sequence ID" value="EQD35979.1"/>
    <property type="molecule type" value="Genomic_DNA"/>
</dbReference>
<dbReference type="Gene3D" id="3.30.830.10">
    <property type="entry name" value="Metalloenzyme, LuxS/M16 peptidase-like"/>
    <property type="match status" value="1"/>
</dbReference>
<protein>
    <submittedName>
        <fullName evidence="1">Uncharacterized protein</fullName>
    </submittedName>
</protein>
<comment type="caution">
    <text evidence="1">The sequence shown here is derived from an EMBL/GenBank/DDBJ whole genome shotgun (WGS) entry which is preliminary data.</text>
</comment>